<comment type="caution">
    <text evidence="2">The sequence shown here is derived from an EMBL/GenBank/DDBJ whole genome shotgun (WGS) entry which is preliminary data.</text>
</comment>
<proteinExistence type="predicted"/>
<dbReference type="AlphaFoldDB" id="A0A1B9F408"/>
<keyword evidence="1" id="KW-0472">Membrane</keyword>
<organism evidence="2 3">
    <name type="scientific">Dissulfuribacter thermophilus</name>
    <dbReference type="NCBI Taxonomy" id="1156395"/>
    <lineage>
        <taxon>Bacteria</taxon>
        <taxon>Pseudomonadati</taxon>
        <taxon>Thermodesulfobacteriota</taxon>
        <taxon>Dissulfuribacteria</taxon>
        <taxon>Dissulfuribacterales</taxon>
        <taxon>Dissulfuribacteraceae</taxon>
        <taxon>Dissulfuribacter</taxon>
    </lineage>
</organism>
<evidence type="ECO:0000256" key="1">
    <source>
        <dbReference type="SAM" id="Phobius"/>
    </source>
</evidence>
<feature type="transmembrane region" description="Helical" evidence="1">
    <location>
        <begin position="298"/>
        <end position="320"/>
    </location>
</feature>
<feature type="transmembrane region" description="Helical" evidence="1">
    <location>
        <begin position="385"/>
        <end position="406"/>
    </location>
</feature>
<accession>A0A1B9F408</accession>
<feature type="transmembrane region" description="Helical" evidence="1">
    <location>
        <begin position="332"/>
        <end position="350"/>
    </location>
</feature>
<name>A0A1B9F408_9BACT</name>
<feature type="transmembrane region" description="Helical" evidence="1">
    <location>
        <begin position="95"/>
        <end position="124"/>
    </location>
</feature>
<dbReference type="STRING" id="1156395.DBT_1983"/>
<feature type="transmembrane region" description="Helical" evidence="1">
    <location>
        <begin position="185"/>
        <end position="217"/>
    </location>
</feature>
<dbReference type="EMBL" id="MAGO01000010">
    <property type="protein sequence ID" value="OCC14668.1"/>
    <property type="molecule type" value="Genomic_DNA"/>
</dbReference>
<reference evidence="2 3" key="1">
    <citation type="submission" date="2016-06" db="EMBL/GenBank/DDBJ databases">
        <title>Respiratory ammonification of nitrate coupled to the oxidation of elemental sulfur in deep-sea autotrophic thermophilic bacteria.</title>
        <authorList>
            <person name="Slobodkina G.B."/>
            <person name="Mardanov A.V."/>
            <person name="Ravin N.V."/>
            <person name="Frolova A.A."/>
            <person name="Viryasiv M.B."/>
            <person name="Chernyh N.A."/>
            <person name="Bonch-Osmolovskaya E.A."/>
            <person name="Slobodkin A.I."/>
        </authorList>
    </citation>
    <scope>NUCLEOTIDE SEQUENCE [LARGE SCALE GENOMIC DNA]</scope>
    <source>
        <strain evidence="2 3">S69</strain>
    </source>
</reference>
<evidence type="ECO:0000313" key="3">
    <source>
        <dbReference type="Proteomes" id="UP000093080"/>
    </source>
</evidence>
<feature type="transmembrane region" description="Helical" evidence="1">
    <location>
        <begin position="223"/>
        <end position="240"/>
    </location>
</feature>
<gene>
    <name evidence="2" type="ORF">DBT_1983</name>
</gene>
<keyword evidence="3" id="KW-1185">Reference proteome</keyword>
<dbReference type="Proteomes" id="UP000093080">
    <property type="component" value="Unassembled WGS sequence"/>
</dbReference>
<feature type="transmembrane region" description="Helical" evidence="1">
    <location>
        <begin position="20"/>
        <end position="41"/>
    </location>
</feature>
<keyword evidence="1" id="KW-0812">Transmembrane</keyword>
<feature type="transmembrane region" description="Helical" evidence="1">
    <location>
        <begin position="161"/>
        <end position="178"/>
    </location>
</feature>
<evidence type="ECO:0000313" key="2">
    <source>
        <dbReference type="EMBL" id="OCC14668.1"/>
    </source>
</evidence>
<feature type="transmembrane region" description="Helical" evidence="1">
    <location>
        <begin position="136"/>
        <end position="155"/>
    </location>
</feature>
<sequence>MLHQRFLKNLIKPYKTRLPLGLIFWLFVLALILRLFLAYIYNTYGPSYVFLDELSYKSTADRLWRYWHSASFPELFDYKKYAFQGFGGRNFGYNIVYALIAGLFGEFGARVANSFFVCLAAYFTYLMADEISNRKVAILAYILVLFYPSAILYSVTLHKEAFVIFSIALFMLSLTKMFRKISIKWLLISIFSFFCIFISRLYIPLLILLATSLLLIWHSRRNIFSWLVALILIVLIFYYLPDIIKESIQLNSLLSWRRKAVLSVASYWGSYRRLPLPTSFTALVFYSFQPLPFNFTSIWFVPINLGSLVWYMMFPFFLLGLSNCLKIKELRLIAITLVFIVSFYVFIYVTGTEYRHRDQMISLLAIISAVGYYRFKSLSYYNKMVFLSIPCALIPVLGFYKLWVLLS</sequence>
<protein>
    <submittedName>
        <fullName evidence="2">Uncharacterized protein</fullName>
    </submittedName>
</protein>
<keyword evidence="1" id="KW-1133">Transmembrane helix</keyword>